<sequence length="161" mass="18148">MATVAYDIPLDLTIEILLKLPGKSVERFISVSKTWCSIIVSSFDVGSEQLRLIKTPEDFCGVLTNYLGKLAAYDSCSNDGFIWWVLDDVKNQVWSKRVLILDSLYWILRMSFAGVTAAGEVIFVPMTYREPNFEILCYHVEKKVGRVVRVEGLVGNIFDGA</sequence>
<dbReference type="Proteomes" id="UP000467841">
    <property type="component" value="Unassembled WGS sequence"/>
</dbReference>
<organism evidence="2 3">
    <name type="scientific">Microthlaspi erraticum</name>
    <dbReference type="NCBI Taxonomy" id="1685480"/>
    <lineage>
        <taxon>Eukaryota</taxon>
        <taxon>Viridiplantae</taxon>
        <taxon>Streptophyta</taxon>
        <taxon>Embryophyta</taxon>
        <taxon>Tracheophyta</taxon>
        <taxon>Spermatophyta</taxon>
        <taxon>Magnoliopsida</taxon>
        <taxon>eudicotyledons</taxon>
        <taxon>Gunneridae</taxon>
        <taxon>Pentapetalae</taxon>
        <taxon>rosids</taxon>
        <taxon>malvids</taxon>
        <taxon>Brassicales</taxon>
        <taxon>Brassicaceae</taxon>
        <taxon>Coluteocarpeae</taxon>
        <taxon>Microthlaspi</taxon>
    </lineage>
</organism>
<dbReference type="InterPro" id="IPR017451">
    <property type="entry name" value="F-box-assoc_interact_dom"/>
</dbReference>
<dbReference type="OrthoDB" id="1113190at2759"/>
<dbReference type="PANTHER" id="PTHR31111">
    <property type="entry name" value="BNAA05G37150D PROTEIN-RELATED"/>
    <property type="match status" value="1"/>
</dbReference>
<comment type="caution">
    <text evidence="2">The sequence shown here is derived from an EMBL/GenBank/DDBJ whole genome shotgun (WGS) entry which is preliminary data.</text>
</comment>
<evidence type="ECO:0000259" key="1">
    <source>
        <dbReference type="Pfam" id="PF08268"/>
    </source>
</evidence>
<dbReference type="EMBL" id="CACVBM020001161">
    <property type="protein sequence ID" value="CAA7035648.1"/>
    <property type="molecule type" value="Genomic_DNA"/>
</dbReference>
<name>A0A6D2J418_9BRAS</name>
<evidence type="ECO:0000313" key="3">
    <source>
        <dbReference type="Proteomes" id="UP000467841"/>
    </source>
</evidence>
<dbReference type="SUPFAM" id="SSF81383">
    <property type="entry name" value="F-box domain"/>
    <property type="match status" value="1"/>
</dbReference>
<evidence type="ECO:0000313" key="2">
    <source>
        <dbReference type="EMBL" id="CAA7035648.1"/>
    </source>
</evidence>
<dbReference type="InterPro" id="IPR013187">
    <property type="entry name" value="F-box-assoc_dom_typ3"/>
</dbReference>
<dbReference type="Pfam" id="PF08268">
    <property type="entry name" value="FBA_3"/>
    <property type="match status" value="1"/>
</dbReference>
<keyword evidence="3" id="KW-1185">Reference proteome</keyword>
<reference evidence="2" key="1">
    <citation type="submission" date="2020-01" db="EMBL/GenBank/DDBJ databases">
        <authorList>
            <person name="Mishra B."/>
        </authorList>
    </citation>
    <scope>NUCLEOTIDE SEQUENCE [LARGE SCALE GENOMIC DNA]</scope>
</reference>
<protein>
    <recommendedName>
        <fullName evidence="1">F-box associated beta-propeller type 3 domain-containing protein</fullName>
    </recommendedName>
</protein>
<proteinExistence type="predicted"/>
<feature type="domain" description="F-box associated beta-propeller type 3" evidence="1">
    <location>
        <begin position="37"/>
        <end position="153"/>
    </location>
</feature>
<gene>
    <name evidence="2" type="ORF">MERR_LOCUS22883</name>
</gene>
<dbReference type="AlphaFoldDB" id="A0A6D2J418"/>
<dbReference type="NCBIfam" id="TIGR01640">
    <property type="entry name" value="F_box_assoc_1"/>
    <property type="match status" value="1"/>
</dbReference>
<accession>A0A6D2J418</accession>
<dbReference type="InterPro" id="IPR036047">
    <property type="entry name" value="F-box-like_dom_sf"/>
</dbReference>
<dbReference type="PANTHER" id="PTHR31111:SF111">
    <property type="entry name" value="F-BOX DOMAIN-CONTAINING PROTEIN"/>
    <property type="match status" value="1"/>
</dbReference>